<dbReference type="SMART" id="SM00487">
    <property type="entry name" value="DEXDc"/>
    <property type="match status" value="1"/>
</dbReference>
<dbReference type="InterPro" id="IPR001650">
    <property type="entry name" value="Helicase_C-like"/>
</dbReference>
<dbReference type="InterPro" id="IPR014001">
    <property type="entry name" value="Helicase_ATP-bd"/>
</dbReference>
<dbReference type="Pfam" id="PF04851">
    <property type="entry name" value="ResIII"/>
    <property type="match status" value="1"/>
</dbReference>
<protein>
    <submittedName>
        <fullName evidence="3">Chromatin remodeling complex ATPase</fullName>
    </submittedName>
</protein>
<dbReference type="GO" id="GO:0003677">
    <property type="term" value="F:DNA binding"/>
    <property type="evidence" value="ECO:0007669"/>
    <property type="project" value="InterPro"/>
</dbReference>
<dbReference type="Gene3D" id="3.40.50.300">
    <property type="entry name" value="P-loop containing nucleotide triphosphate hydrolases"/>
    <property type="match status" value="2"/>
</dbReference>
<dbReference type="InterPro" id="IPR050742">
    <property type="entry name" value="Helicase_Restrict-Modif_Enz"/>
</dbReference>
<dbReference type="InterPro" id="IPR006935">
    <property type="entry name" value="Helicase/UvrB_N"/>
</dbReference>
<dbReference type="SMART" id="SM00490">
    <property type="entry name" value="HELICc"/>
    <property type="match status" value="1"/>
</dbReference>
<dbReference type="Pfam" id="PF00271">
    <property type="entry name" value="Helicase_C"/>
    <property type="match status" value="1"/>
</dbReference>
<dbReference type="EMBL" id="BK032838">
    <property type="protein sequence ID" value="DAF63303.1"/>
    <property type="molecule type" value="Genomic_DNA"/>
</dbReference>
<organism evidence="3">
    <name type="scientific">Myoviridae sp. ctPJU6</name>
    <dbReference type="NCBI Taxonomy" id="2827684"/>
    <lineage>
        <taxon>Viruses</taxon>
        <taxon>Duplodnaviria</taxon>
        <taxon>Heunggongvirae</taxon>
        <taxon>Uroviricota</taxon>
        <taxon>Caudoviricetes</taxon>
    </lineage>
</organism>
<sequence length="529" mass="59600">MQLRPYQTEAISAIFDRWNDGERKTLLVLPTGTGKTVTFAKIAEEKAKQGDRVLILAHRDELLEQAKDKIKASTGLYCAKEKAGESCLDSWLPITVGSVQTMQNEKRLERFPSDYFGTIIVDEAHHALAESYQRILGHFPEADVLGVTATPERNNVSNLGQYFDSIAYEYSLKDAIKDGYLCEIKAQMIPLSLDISKVGVSQGDYASGALGTALDPYLEQIATEMETYCRDRKTVVFLPLIATAKKFKIILNRHGFRAAEVNGTSKDRDQILKDFDRGKYNVLCNAMLLTEGWDCPSVDCIVMLRPTKIRALYCQCIGRGTRPSPETGKKDLLLLDFLWATQKHDLCRPASLISKSQEVVKKSVKVLEKQEDAMGLGELEEKTTDEIVAERENSLAVQLKAMRSAKRKLVDPLQYAFSIQSKTLVDYVPEFNWELRKPTETQLITIEKFGISAGTVKTKGEATVLLKELIGRAEKKLATPKQIRFLESRGFQHVGNWSFEAARKMINRYSMNHWLTPRGVIPSEYRPQG</sequence>
<dbReference type="InterPro" id="IPR027417">
    <property type="entry name" value="P-loop_NTPase"/>
</dbReference>
<dbReference type="CDD" id="cd18032">
    <property type="entry name" value="DEXHc_RE_I_III_res"/>
    <property type="match status" value="1"/>
</dbReference>
<dbReference type="GO" id="GO:0016787">
    <property type="term" value="F:hydrolase activity"/>
    <property type="evidence" value="ECO:0007669"/>
    <property type="project" value="InterPro"/>
</dbReference>
<dbReference type="SUPFAM" id="SSF52540">
    <property type="entry name" value="P-loop containing nucleoside triphosphate hydrolases"/>
    <property type="match status" value="1"/>
</dbReference>
<dbReference type="PROSITE" id="PS51192">
    <property type="entry name" value="HELICASE_ATP_BIND_1"/>
    <property type="match status" value="1"/>
</dbReference>
<dbReference type="PANTHER" id="PTHR47396">
    <property type="entry name" value="TYPE I RESTRICTION ENZYME ECOKI R PROTEIN"/>
    <property type="match status" value="1"/>
</dbReference>
<proteinExistence type="predicted"/>
<reference evidence="3" key="1">
    <citation type="journal article" date="2021" name="Proc. Natl. Acad. Sci. U.S.A.">
        <title>A Catalog of Tens of Thousands of Viruses from Human Metagenomes Reveals Hidden Associations with Chronic Diseases.</title>
        <authorList>
            <person name="Tisza M.J."/>
            <person name="Buck C.B."/>
        </authorList>
    </citation>
    <scope>NUCLEOTIDE SEQUENCE</scope>
    <source>
        <strain evidence="3">CtPJU6</strain>
    </source>
</reference>
<dbReference type="GO" id="GO:0005524">
    <property type="term" value="F:ATP binding"/>
    <property type="evidence" value="ECO:0007669"/>
    <property type="project" value="InterPro"/>
</dbReference>
<evidence type="ECO:0000259" key="1">
    <source>
        <dbReference type="PROSITE" id="PS51192"/>
    </source>
</evidence>
<accession>A0A8S5TJX3</accession>
<name>A0A8S5TJX3_9CAUD</name>
<dbReference type="PROSITE" id="PS51194">
    <property type="entry name" value="HELICASE_CTER"/>
    <property type="match status" value="1"/>
</dbReference>
<dbReference type="PANTHER" id="PTHR47396:SF1">
    <property type="entry name" value="ATP-DEPENDENT HELICASE IRC3-RELATED"/>
    <property type="match status" value="1"/>
</dbReference>
<feature type="domain" description="Helicase C-terminal" evidence="2">
    <location>
        <begin position="213"/>
        <end position="375"/>
    </location>
</feature>
<evidence type="ECO:0000259" key="2">
    <source>
        <dbReference type="PROSITE" id="PS51194"/>
    </source>
</evidence>
<feature type="domain" description="Helicase ATP-binding" evidence="1">
    <location>
        <begin position="16"/>
        <end position="169"/>
    </location>
</feature>
<evidence type="ECO:0000313" key="3">
    <source>
        <dbReference type="EMBL" id="DAF63303.1"/>
    </source>
</evidence>